<organism evidence="10 11">
    <name type="scientific">Methylophaga thiooxydans</name>
    <dbReference type="NCBI Taxonomy" id="392484"/>
    <lineage>
        <taxon>Bacteria</taxon>
        <taxon>Pseudomonadati</taxon>
        <taxon>Pseudomonadota</taxon>
        <taxon>Gammaproteobacteria</taxon>
        <taxon>Thiotrichales</taxon>
        <taxon>Piscirickettsiaceae</taxon>
        <taxon>Methylophaga</taxon>
    </lineage>
</organism>
<dbReference type="PROSITE" id="PS50928">
    <property type="entry name" value="ABC_TM1"/>
    <property type="match status" value="1"/>
</dbReference>
<feature type="domain" description="ABC transmembrane type-1" evidence="9">
    <location>
        <begin position="110"/>
        <end position="314"/>
    </location>
</feature>
<evidence type="ECO:0000256" key="3">
    <source>
        <dbReference type="ARBA" id="ARBA00022475"/>
    </source>
</evidence>
<dbReference type="RefSeq" id="WP_008289997.1">
    <property type="nucleotide sequence ID" value="NZ_JADFAB010000037.1"/>
</dbReference>
<dbReference type="InterPro" id="IPR000731">
    <property type="entry name" value="SSD"/>
</dbReference>
<dbReference type="CDD" id="cd06261">
    <property type="entry name" value="TM_PBP2"/>
    <property type="match status" value="1"/>
</dbReference>
<proteinExistence type="inferred from homology"/>
<comment type="subcellular location">
    <subcellularLocation>
        <location evidence="1 7">Cell membrane</location>
        <topology evidence="1 7">Multi-pass membrane protein</topology>
    </subcellularLocation>
</comment>
<feature type="transmembrane region" description="Helical" evidence="7">
    <location>
        <begin position="246"/>
        <end position="272"/>
    </location>
</feature>
<dbReference type="PROSITE" id="PS50156">
    <property type="entry name" value="SSD"/>
    <property type="match status" value="1"/>
</dbReference>
<sequence>MLAYIIRRILYAFPILLGVNALTFVLFFMVNTPDDMARMHLGNKHVTEQAIESWKEERGYNKALIWNSDAEGVSQATDTIFFGKSLSLFVFEFGQADDGRDIGQDIQTRMWPSLAIAIPIFVIGILVNITFAMLMVFFRATYVDLSGVVLCVVLMSISGLFYIIGGQFLVGKIMQLVPISGYAEGFDATKFLILPVAIGIISGIGSGSRWYRTLFLEEVSKDYVRTARAKGLSEVKVLFSHVLKNAMIPILTGAVVVLPTLFMGSLILESFFGIPGLGSYTIDAIHAQDFAIVRAMVFLGSVLYIVGLVLTDISYTLVDPRVRLDG</sequence>
<comment type="similarity">
    <text evidence="7">Belongs to the binding-protein-dependent transport system permease family.</text>
</comment>
<evidence type="ECO:0000256" key="6">
    <source>
        <dbReference type="ARBA" id="ARBA00023136"/>
    </source>
</evidence>
<feature type="transmembrane region" description="Helical" evidence="7">
    <location>
        <begin position="292"/>
        <end position="318"/>
    </location>
</feature>
<keyword evidence="3" id="KW-1003">Cell membrane</keyword>
<feature type="domain" description="SSD" evidence="8">
    <location>
        <begin position="121"/>
        <end position="305"/>
    </location>
</feature>
<evidence type="ECO:0000256" key="1">
    <source>
        <dbReference type="ARBA" id="ARBA00004651"/>
    </source>
</evidence>
<evidence type="ECO:0000256" key="2">
    <source>
        <dbReference type="ARBA" id="ARBA00022448"/>
    </source>
</evidence>
<dbReference type="Proteomes" id="UP000029999">
    <property type="component" value="Unassembled WGS sequence"/>
</dbReference>
<comment type="caution">
    <text evidence="10">The sequence shown here is derived from an EMBL/GenBank/DDBJ whole genome shotgun (WGS) entry which is preliminary data.</text>
</comment>
<dbReference type="EMBL" id="JRQD01000003">
    <property type="protein sequence ID" value="KGM06957.1"/>
    <property type="molecule type" value="Genomic_DNA"/>
</dbReference>
<dbReference type="InterPro" id="IPR035906">
    <property type="entry name" value="MetI-like_sf"/>
</dbReference>
<feature type="transmembrane region" description="Helical" evidence="7">
    <location>
        <begin position="145"/>
        <end position="171"/>
    </location>
</feature>
<evidence type="ECO:0000256" key="5">
    <source>
        <dbReference type="ARBA" id="ARBA00022989"/>
    </source>
</evidence>
<name>A0A0A0BGY2_9GAMM</name>
<evidence type="ECO:0000313" key="10">
    <source>
        <dbReference type="EMBL" id="KGM06957.1"/>
    </source>
</evidence>
<dbReference type="Gene3D" id="1.10.3720.10">
    <property type="entry name" value="MetI-like"/>
    <property type="match status" value="1"/>
</dbReference>
<accession>A0A0A0BGY2</accession>
<evidence type="ECO:0000259" key="9">
    <source>
        <dbReference type="PROSITE" id="PS50928"/>
    </source>
</evidence>
<dbReference type="InterPro" id="IPR045621">
    <property type="entry name" value="BPD_transp_1_N"/>
</dbReference>
<feature type="transmembrane region" description="Helical" evidence="7">
    <location>
        <begin position="191"/>
        <end position="211"/>
    </location>
</feature>
<evidence type="ECO:0000313" key="11">
    <source>
        <dbReference type="Proteomes" id="UP000029999"/>
    </source>
</evidence>
<keyword evidence="4 7" id="KW-0812">Transmembrane</keyword>
<dbReference type="Pfam" id="PF00528">
    <property type="entry name" value="BPD_transp_1"/>
    <property type="match status" value="1"/>
</dbReference>
<dbReference type="AlphaFoldDB" id="A0A0A0BGY2"/>
<keyword evidence="2 7" id="KW-0813">Transport</keyword>
<gene>
    <name evidence="10" type="ORF">LP43_1452</name>
</gene>
<dbReference type="GO" id="GO:0005886">
    <property type="term" value="C:plasma membrane"/>
    <property type="evidence" value="ECO:0007669"/>
    <property type="project" value="UniProtKB-SubCell"/>
</dbReference>
<protein>
    <submittedName>
        <fullName evidence="10">Oligopeptide transport system permease protein OppB</fullName>
    </submittedName>
</protein>
<dbReference type="PANTHER" id="PTHR30465">
    <property type="entry name" value="INNER MEMBRANE ABC TRANSPORTER"/>
    <property type="match status" value="1"/>
</dbReference>
<evidence type="ECO:0000259" key="8">
    <source>
        <dbReference type="PROSITE" id="PS50156"/>
    </source>
</evidence>
<dbReference type="GO" id="GO:0055085">
    <property type="term" value="P:transmembrane transport"/>
    <property type="evidence" value="ECO:0007669"/>
    <property type="project" value="InterPro"/>
</dbReference>
<dbReference type="STRING" id="392484.LP43_1452"/>
<dbReference type="InterPro" id="IPR000515">
    <property type="entry name" value="MetI-like"/>
</dbReference>
<feature type="transmembrane region" description="Helical" evidence="7">
    <location>
        <begin position="114"/>
        <end position="138"/>
    </location>
</feature>
<reference evidence="10 11" key="1">
    <citation type="submission" date="2014-09" db="EMBL/GenBank/DDBJ databases">
        <authorList>
            <person name="Grob C."/>
            <person name="Taubert M."/>
            <person name="Howat A.M."/>
            <person name="Burns O.J."/>
            <person name="Dixon J.L."/>
            <person name="Chen Y."/>
            <person name="Murrell J.C."/>
        </authorList>
    </citation>
    <scope>NUCLEOTIDE SEQUENCE [LARGE SCALE GENOMIC DNA]</scope>
    <source>
        <strain evidence="10">L4</strain>
    </source>
</reference>
<feature type="transmembrane region" description="Helical" evidence="7">
    <location>
        <begin position="9"/>
        <end position="30"/>
    </location>
</feature>
<keyword evidence="6 7" id="KW-0472">Membrane</keyword>
<dbReference type="PANTHER" id="PTHR30465:SF0">
    <property type="entry name" value="OLIGOPEPTIDE TRANSPORT SYSTEM PERMEASE PROTEIN APPB"/>
    <property type="match status" value="1"/>
</dbReference>
<dbReference type="SUPFAM" id="SSF161098">
    <property type="entry name" value="MetI-like"/>
    <property type="match status" value="1"/>
</dbReference>
<keyword evidence="5 7" id="KW-1133">Transmembrane helix</keyword>
<dbReference type="Pfam" id="PF19300">
    <property type="entry name" value="BPD_transp_1_N"/>
    <property type="match status" value="1"/>
</dbReference>
<evidence type="ECO:0000256" key="7">
    <source>
        <dbReference type="RuleBase" id="RU363032"/>
    </source>
</evidence>
<evidence type="ECO:0000256" key="4">
    <source>
        <dbReference type="ARBA" id="ARBA00022692"/>
    </source>
</evidence>